<dbReference type="Pfam" id="PF22608">
    <property type="entry name" value="DNAX_ATPase_lid"/>
    <property type="match status" value="1"/>
</dbReference>
<keyword evidence="5" id="KW-0235">DNA replication</keyword>
<dbReference type="OrthoDB" id="9810148at2"/>
<dbReference type="PANTHER" id="PTHR11669:SF0">
    <property type="entry name" value="PROTEIN STICHEL-LIKE 2"/>
    <property type="match status" value="1"/>
</dbReference>
<feature type="domain" description="AAA+ ATPase" evidence="12">
    <location>
        <begin position="36"/>
        <end position="181"/>
    </location>
</feature>
<dbReference type="GO" id="GO:0005524">
    <property type="term" value="F:ATP binding"/>
    <property type="evidence" value="ECO:0007669"/>
    <property type="project" value="UniProtKB-KW"/>
</dbReference>
<evidence type="ECO:0000256" key="10">
    <source>
        <dbReference type="ARBA" id="ARBA00022932"/>
    </source>
</evidence>
<evidence type="ECO:0000256" key="9">
    <source>
        <dbReference type="ARBA" id="ARBA00022840"/>
    </source>
</evidence>
<dbReference type="Gene3D" id="1.10.8.60">
    <property type="match status" value="1"/>
</dbReference>
<keyword evidence="10" id="KW-0239">DNA-directed DNA polymerase</keyword>
<dbReference type="InterPro" id="IPR045085">
    <property type="entry name" value="HLD_clamp_pol_III_gamma_tau"/>
</dbReference>
<reference evidence="13 14" key="1">
    <citation type="submission" date="2017-03" db="EMBL/GenBank/DDBJ databases">
        <title>Genome sequence of Clostridium thermoalcaliphilum DSM 7309.</title>
        <authorList>
            <person name="Poehlein A."/>
            <person name="Daniel R."/>
        </authorList>
    </citation>
    <scope>NUCLEOTIDE SEQUENCE [LARGE SCALE GENOMIC DNA]</scope>
    <source>
        <strain evidence="13 14">DSM 7309</strain>
    </source>
</reference>
<dbReference type="InterPro" id="IPR008921">
    <property type="entry name" value="DNA_pol3_clamp-load_cplx_C"/>
</dbReference>
<dbReference type="NCBIfam" id="TIGR02397">
    <property type="entry name" value="dnaX_nterm"/>
    <property type="match status" value="1"/>
</dbReference>
<dbReference type="AlphaFoldDB" id="A0A1V4I4B4"/>
<evidence type="ECO:0000256" key="2">
    <source>
        <dbReference type="ARBA" id="ARBA00012417"/>
    </source>
</evidence>
<dbReference type="InterPro" id="IPR012763">
    <property type="entry name" value="DNA_pol_III_sug/sutau_N"/>
</dbReference>
<dbReference type="RefSeq" id="WP_079413624.1">
    <property type="nucleotide sequence ID" value="NZ_MZGW01000013.1"/>
</dbReference>
<evidence type="ECO:0000256" key="5">
    <source>
        <dbReference type="ARBA" id="ARBA00022705"/>
    </source>
</evidence>
<protein>
    <recommendedName>
        <fullName evidence="2">DNA-directed DNA polymerase</fullName>
        <ecNumber evidence="2">2.7.7.7</ecNumber>
    </recommendedName>
</protein>
<dbReference type="CDD" id="cd18137">
    <property type="entry name" value="HLD_clamp_pol_III_gamma_tau"/>
    <property type="match status" value="1"/>
</dbReference>
<evidence type="ECO:0000259" key="12">
    <source>
        <dbReference type="SMART" id="SM00382"/>
    </source>
</evidence>
<keyword evidence="3 13" id="KW-0808">Transferase</keyword>
<dbReference type="SMART" id="SM00382">
    <property type="entry name" value="AAA"/>
    <property type="match status" value="1"/>
</dbReference>
<dbReference type="PANTHER" id="PTHR11669">
    <property type="entry name" value="REPLICATION FACTOR C / DNA POLYMERASE III GAMMA-TAU SUBUNIT"/>
    <property type="match status" value="1"/>
</dbReference>
<comment type="catalytic activity">
    <reaction evidence="11">
        <text>DNA(n) + a 2'-deoxyribonucleoside 5'-triphosphate = DNA(n+1) + diphosphate</text>
        <dbReference type="Rhea" id="RHEA:22508"/>
        <dbReference type="Rhea" id="RHEA-COMP:17339"/>
        <dbReference type="Rhea" id="RHEA-COMP:17340"/>
        <dbReference type="ChEBI" id="CHEBI:33019"/>
        <dbReference type="ChEBI" id="CHEBI:61560"/>
        <dbReference type="ChEBI" id="CHEBI:173112"/>
        <dbReference type="EC" id="2.7.7.7"/>
    </reaction>
</comment>
<evidence type="ECO:0000256" key="3">
    <source>
        <dbReference type="ARBA" id="ARBA00022679"/>
    </source>
</evidence>
<dbReference type="CDD" id="cd00009">
    <property type="entry name" value="AAA"/>
    <property type="match status" value="1"/>
</dbReference>
<dbReference type="NCBIfam" id="NF004046">
    <property type="entry name" value="PRK05563.1"/>
    <property type="match status" value="1"/>
</dbReference>
<dbReference type="GO" id="GO:0046872">
    <property type="term" value="F:metal ion binding"/>
    <property type="evidence" value="ECO:0007669"/>
    <property type="project" value="UniProtKB-KW"/>
</dbReference>
<dbReference type="Gene3D" id="3.40.50.300">
    <property type="entry name" value="P-loop containing nucleotide triphosphate hydrolases"/>
    <property type="match status" value="1"/>
</dbReference>
<dbReference type="InterPro" id="IPR050238">
    <property type="entry name" value="DNA_Rep/Repair_Clamp_Loader"/>
</dbReference>
<dbReference type="InterPro" id="IPR003593">
    <property type="entry name" value="AAA+_ATPase"/>
</dbReference>
<dbReference type="InterPro" id="IPR022754">
    <property type="entry name" value="DNA_pol_III_gamma-3"/>
</dbReference>
<dbReference type="GO" id="GO:0003677">
    <property type="term" value="F:DNA binding"/>
    <property type="evidence" value="ECO:0007669"/>
    <property type="project" value="InterPro"/>
</dbReference>
<evidence type="ECO:0000256" key="8">
    <source>
        <dbReference type="ARBA" id="ARBA00022833"/>
    </source>
</evidence>
<dbReference type="STRING" id="29349.CLOTH_20000"/>
<dbReference type="Proteomes" id="UP000190140">
    <property type="component" value="Unassembled WGS sequence"/>
</dbReference>
<name>A0A1V4I4B4_9FIRM</name>
<comment type="caution">
    <text evidence="13">The sequence shown here is derived from an EMBL/GenBank/DDBJ whole genome shotgun (WGS) entry which is preliminary data.</text>
</comment>
<dbReference type="Pfam" id="PF20964">
    <property type="entry name" value="DnaX_C"/>
    <property type="match status" value="1"/>
</dbReference>
<dbReference type="InterPro" id="IPR048448">
    <property type="entry name" value="DnaX-like_C"/>
</dbReference>
<proteinExistence type="inferred from homology"/>
<evidence type="ECO:0000256" key="11">
    <source>
        <dbReference type="ARBA" id="ARBA00049244"/>
    </source>
</evidence>
<dbReference type="SUPFAM" id="SSF48019">
    <property type="entry name" value="post-AAA+ oligomerization domain-like"/>
    <property type="match status" value="1"/>
</dbReference>
<gene>
    <name evidence="13" type="primary">dnaX_2</name>
    <name evidence="13" type="ORF">CLOTH_20000</name>
</gene>
<keyword evidence="9" id="KW-0067">ATP-binding</keyword>
<organism evidence="13 14">
    <name type="scientific">Alkalithermobacter paradoxus</name>
    <dbReference type="NCBI Taxonomy" id="29349"/>
    <lineage>
        <taxon>Bacteria</taxon>
        <taxon>Bacillati</taxon>
        <taxon>Bacillota</taxon>
        <taxon>Clostridia</taxon>
        <taxon>Peptostreptococcales</taxon>
        <taxon>Tepidibacteraceae</taxon>
        <taxon>Alkalithermobacter</taxon>
    </lineage>
</organism>
<keyword evidence="6" id="KW-0479">Metal-binding</keyword>
<dbReference type="GO" id="GO:0009360">
    <property type="term" value="C:DNA polymerase III complex"/>
    <property type="evidence" value="ECO:0007669"/>
    <property type="project" value="InterPro"/>
</dbReference>
<sequence length="532" mass="60687">MHKALYRVYRPLKFGDVVGQEHIIKTLKNQIDNNNIAHAYLFSGSRGTGKTSTAKIFARAVNCLEPHDMEPCNECKVCKGIISENIMDIIEIDAASNNGVDDIRELRENVKYPPSVGKYKVYIIDEVHMLSQGAFNALLKTLEEPPSYIIFILATTEPHKLPPTILSRCQRFDFKRVKLCDIVDRMKVICEDMGIKVEDRALNLIGKNSEGALRDALSILDQCISYTCDEVKYEDVVELLGTVNTEFLFNMTDYIIDQNTKMILNLVNDLVVWGKDIKHFLDELIDHFRNLMICKVSKEVDEILAFPDEIIQSLKSQSERISTNDIMRIINILSICENDMKYSSHQRVLLEIAIIKISQPMLDDNKDGILSRLEKLEKQIASGVKLESTSSKSNSTEKISKEDKKVSIKIQSSDKIKKIWPEILDYMKKDKNIPTAAMLKEAEEFVLEGKTLVIVFDDIYKFHKEALSKESTKEYIKKVVSSVTNQDLGIKLSLKSELMITDTSNHKDEGLEILESIFPKEIIQIKHSDKDI</sequence>
<dbReference type="Pfam" id="PF13177">
    <property type="entry name" value="DNA_pol3_delta2"/>
    <property type="match status" value="1"/>
</dbReference>
<evidence type="ECO:0000256" key="7">
    <source>
        <dbReference type="ARBA" id="ARBA00022741"/>
    </source>
</evidence>
<evidence type="ECO:0000313" key="14">
    <source>
        <dbReference type="Proteomes" id="UP000190140"/>
    </source>
</evidence>
<dbReference type="GO" id="GO:0003887">
    <property type="term" value="F:DNA-directed DNA polymerase activity"/>
    <property type="evidence" value="ECO:0007669"/>
    <property type="project" value="UniProtKB-KW"/>
</dbReference>
<evidence type="ECO:0000256" key="4">
    <source>
        <dbReference type="ARBA" id="ARBA00022695"/>
    </source>
</evidence>
<comment type="similarity">
    <text evidence="1">Belongs to the DnaX/STICHEL family.</text>
</comment>
<evidence type="ECO:0000256" key="6">
    <source>
        <dbReference type="ARBA" id="ARBA00022723"/>
    </source>
</evidence>
<dbReference type="Gene3D" id="1.20.272.10">
    <property type="match status" value="1"/>
</dbReference>
<keyword evidence="7" id="KW-0547">Nucleotide-binding</keyword>
<keyword evidence="14" id="KW-1185">Reference proteome</keyword>
<dbReference type="InterPro" id="IPR027417">
    <property type="entry name" value="P-loop_NTPase"/>
</dbReference>
<dbReference type="SUPFAM" id="SSF52540">
    <property type="entry name" value="P-loop containing nucleoside triphosphate hydrolases"/>
    <property type="match status" value="1"/>
</dbReference>
<evidence type="ECO:0000256" key="1">
    <source>
        <dbReference type="ARBA" id="ARBA00006360"/>
    </source>
</evidence>
<dbReference type="Pfam" id="PF12169">
    <property type="entry name" value="DNA_pol3_gamma3"/>
    <property type="match status" value="1"/>
</dbReference>
<accession>A0A1V4I4B4</accession>
<keyword evidence="4 13" id="KW-0548">Nucleotidyltransferase</keyword>
<dbReference type="EC" id="2.7.7.7" evidence="2"/>
<dbReference type="FunFam" id="3.40.50.300:FF:000014">
    <property type="entry name" value="DNA polymerase III subunit gamma/tau"/>
    <property type="match status" value="1"/>
</dbReference>
<dbReference type="EMBL" id="MZGW01000013">
    <property type="protein sequence ID" value="OPJ54710.1"/>
    <property type="molecule type" value="Genomic_DNA"/>
</dbReference>
<dbReference type="FunFam" id="1.10.8.60:FF:000013">
    <property type="entry name" value="DNA polymerase III subunit gamma/tau"/>
    <property type="match status" value="1"/>
</dbReference>
<keyword evidence="8" id="KW-0862">Zinc</keyword>
<dbReference type="GO" id="GO:0006261">
    <property type="term" value="P:DNA-templated DNA replication"/>
    <property type="evidence" value="ECO:0007669"/>
    <property type="project" value="TreeGrafter"/>
</dbReference>
<evidence type="ECO:0000313" key="13">
    <source>
        <dbReference type="EMBL" id="OPJ54710.1"/>
    </source>
</evidence>